<keyword evidence="2" id="KW-0521">NADP</keyword>
<evidence type="ECO:0000313" key="6">
    <source>
        <dbReference type="Proteomes" id="UP001172155"/>
    </source>
</evidence>
<dbReference type="Gene3D" id="3.40.50.720">
    <property type="entry name" value="NAD(P)-binding Rossmann-like Domain"/>
    <property type="match status" value="1"/>
</dbReference>
<accession>A0AA40BP62</accession>
<reference evidence="5" key="1">
    <citation type="submission" date="2023-06" db="EMBL/GenBank/DDBJ databases">
        <title>Genome-scale phylogeny and comparative genomics of the fungal order Sordariales.</title>
        <authorList>
            <consortium name="Lawrence Berkeley National Laboratory"/>
            <person name="Hensen N."/>
            <person name="Bonometti L."/>
            <person name="Westerberg I."/>
            <person name="Brannstrom I.O."/>
            <person name="Guillou S."/>
            <person name="Cros-Aarteil S."/>
            <person name="Calhoun S."/>
            <person name="Haridas S."/>
            <person name="Kuo A."/>
            <person name="Mondo S."/>
            <person name="Pangilinan J."/>
            <person name="Riley R."/>
            <person name="LaButti K."/>
            <person name="Andreopoulos B."/>
            <person name="Lipzen A."/>
            <person name="Chen C."/>
            <person name="Yanf M."/>
            <person name="Daum C."/>
            <person name="Ng V."/>
            <person name="Clum A."/>
            <person name="Steindorff A."/>
            <person name="Ohm R."/>
            <person name="Martin F."/>
            <person name="Silar P."/>
            <person name="Natvig D."/>
            <person name="Lalanne C."/>
            <person name="Gautier V."/>
            <person name="Ament-velasquez S.L."/>
            <person name="Kruys A."/>
            <person name="Hutchinson M.I."/>
            <person name="Powell A.J."/>
            <person name="Barry K."/>
            <person name="Miller A.N."/>
            <person name="Grigoriev I.V."/>
            <person name="Debuchy R."/>
            <person name="Gladieux P."/>
            <person name="Thoren M.H."/>
            <person name="Johannesson H."/>
        </authorList>
    </citation>
    <scope>NUCLEOTIDE SEQUENCE</scope>
    <source>
        <strain evidence="5">SMH3187-1</strain>
    </source>
</reference>
<evidence type="ECO:0000259" key="4">
    <source>
        <dbReference type="Pfam" id="PF05368"/>
    </source>
</evidence>
<protein>
    <recommendedName>
        <fullName evidence="4">NmrA-like domain-containing protein</fullName>
    </recommendedName>
</protein>
<evidence type="ECO:0000256" key="1">
    <source>
        <dbReference type="ARBA" id="ARBA00005725"/>
    </source>
</evidence>
<keyword evidence="3" id="KW-0560">Oxidoreductase</keyword>
<keyword evidence="6" id="KW-1185">Reference proteome</keyword>
<evidence type="ECO:0000313" key="5">
    <source>
        <dbReference type="EMBL" id="KAK0737776.1"/>
    </source>
</evidence>
<dbReference type="PANTHER" id="PTHR47706">
    <property type="entry name" value="NMRA-LIKE FAMILY PROTEIN"/>
    <property type="match status" value="1"/>
</dbReference>
<dbReference type="InterPro" id="IPR008030">
    <property type="entry name" value="NmrA-like"/>
</dbReference>
<comment type="caution">
    <text evidence="5">The sequence shown here is derived from an EMBL/GenBank/DDBJ whole genome shotgun (WGS) entry which is preliminary data.</text>
</comment>
<dbReference type="Pfam" id="PF05368">
    <property type="entry name" value="NmrA"/>
    <property type="match status" value="1"/>
</dbReference>
<gene>
    <name evidence="5" type="ORF">B0T18DRAFT_440797</name>
</gene>
<evidence type="ECO:0000256" key="3">
    <source>
        <dbReference type="ARBA" id="ARBA00023002"/>
    </source>
</evidence>
<dbReference type="InterPro" id="IPR036291">
    <property type="entry name" value="NAD(P)-bd_dom_sf"/>
</dbReference>
<name>A0AA40BP62_9PEZI</name>
<feature type="domain" description="NmrA-like" evidence="4">
    <location>
        <begin position="3"/>
        <end position="235"/>
    </location>
</feature>
<proteinExistence type="inferred from homology"/>
<dbReference type="AlphaFoldDB" id="A0AA40BP62"/>
<dbReference type="GO" id="GO:0016491">
    <property type="term" value="F:oxidoreductase activity"/>
    <property type="evidence" value="ECO:0007669"/>
    <property type="project" value="UniProtKB-KW"/>
</dbReference>
<comment type="similarity">
    <text evidence="1">Belongs to the NmrA-type oxidoreductase family. Isoflavone reductase subfamily.</text>
</comment>
<dbReference type="PANTHER" id="PTHR47706:SF4">
    <property type="entry name" value="NMRA-LIKE DOMAIN-CONTAINING PROTEIN"/>
    <property type="match status" value="1"/>
</dbReference>
<organism evidence="5 6">
    <name type="scientific">Schizothecium vesticola</name>
    <dbReference type="NCBI Taxonomy" id="314040"/>
    <lineage>
        <taxon>Eukaryota</taxon>
        <taxon>Fungi</taxon>
        <taxon>Dikarya</taxon>
        <taxon>Ascomycota</taxon>
        <taxon>Pezizomycotina</taxon>
        <taxon>Sordariomycetes</taxon>
        <taxon>Sordariomycetidae</taxon>
        <taxon>Sordariales</taxon>
        <taxon>Schizotheciaceae</taxon>
        <taxon>Schizothecium</taxon>
    </lineage>
</organism>
<evidence type="ECO:0000256" key="2">
    <source>
        <dbReference type="ARBA" id="ARBA00022857"/>
    </source>
</evidence>
<dbReference type="Proteomes" id="UP001172155">
    <property type="component" value="Unassembled WGS sequence"/>
</dbReference>
<sequence length="335" mass="35510">MVKIAIAGASSQVAQEIIDALVATGKHEIITLWRKDLPRPTPGVTPVLVDYSSPPALTAVLAGVNTVLSFVAGTAIDVQTALIDASVAAGVKRFAPSEWSAANITPIPWYSGKATIRSYLSAINTPTPKLEYTLFQPGGFLEYLAHPHQPTAHIRPLALQIDVANSRVLVAKGALDAKFTFTSVRDLARAVVAAVEYEGVWPVVGGVRGTTTTTRELVGVVERVTGRAVVVEEVDVEGEGVVGASWLPRLDHPSFDAMGEEEREKVAVGFWAVYLKSLEAGAWEVGGEWNEVLGGHSTSAETLLSSPSWCCVVGGVIDHDTSMPRTSTASTPVFS</sequence>
<dbReference type="InterPro" id="IPR051609">
    <property type="entry name" value="NmrA/Isoflavone_reductase-like"/>
</dbReference>
<dbReference type="SUPFAM" id="SSF51735">
    <property type="entry name" value="NAD(P)-binding Rossmann-fold domains"/>
    <property type="match status" value="1"/>
</dbReference>
<dbReference type="EMBL" id="JAUKUD010000007">
    <property type="protein sequence ID" value="KAK0737776.1"/>
    <property type="molecule type" value="Genomic_DNA"/>
</dbReference>